<feature type="transmembrane region" description="Helical" evidence="1">
    <location>
        <begin position="178"/>
        <end position="199"/>
    </location>
</feature>
<keyword evidence="1" id="KW-1133">Transmembrane helix</keyword>
<evidence type="ECO:0008006" key="4">
    <source>
        <dbReference type="Google" id="ProtNLM"/>
    </source>
</evidence>
<dbReference type="Proteomes" id="UP000642993">
    <property type="component" value="Unassembled WGS sequence"/>
</dbReference>
<dbReference type="AlphaFoldDB" id="A0A927JA66"/>
<proteinExistence type="predicted"/>
<evidence type="ECO:0000256" key="1">
    <source>
        <dbReference type="SAM" id="Phobius"/>
    </source>
</evidence>
<name>A0A927JA66_9ACTN</name>
<organism evidence="2 3">
    <name type="scientific">Lolliginicoccus lacisalsi</name>
    <dbReference type="NCBI Taxonomy" id="2742202"/>
    <lineage>
        <taxon>Bacteria</taxon>
        <taxon>Bacillati</taxon>
        <taxon>Actinomycetota</taxon>
        <taxon>Actinomycetes</taxon>
        <taxon>Mycobacteriales</taxon>
        <taxon>Hoyosellaceae</taxon>
        <taxon>Lolliginicoccus</taxon>
    </lineage>
</organism>
<feature type="transmembrane region" description="Helical" evidence="1">
    <location>
        <begin position="307"/>
        <end position="325"/>
    </location>
</feature>
<dbReference type="EMBL" id="JACYWE010000001">
    <property type="protein sequence ID" value="MBD8505405.1"/>
    <property type="molecule type" value="Genomic_DNA"/>
</dbReference>
<gene>
    <name evidence="2" type="ORF">HT102_02735</name>
</gene>
<feature type="transmembrane region" description="Helical" evidence="1">
    <location>
        <begin position="12"/>
        <end position="35"/>
    </location>
</feature>
<comment type="caution">
    <text evidence="2">The sequence shown here is derived from an EMBL/GenBank/DDBJ whole genome shotgun (WGS) entry which is preliminary data.</text>
</comment>
<feature type="transmembrane region" description="Helical" evidence="1">
    <location>
        <begin position="111"/>
        <end position="133"/>
    </location>
</feature>
<sequence>MIRTTWREHRLLLAIVVGGLLALAVGIGIAVLLLADYRATHGTTPRYASEQCREAACYAGAFLAGLPGPTSLLPILVGAPIGAAVIARPIESGQHVLAFTQSRTRWSWFAARILIVFVPITAATTVLGAVLMLGPGDSLRFRGDQFASTFPVLGSHMLLGLMLGAAIALLLPRGVASTFLAVPAAVAAMFLATMILLGIRPDLVEPVRTEYPLSAAWHGVPISVASEGHAAWRIATGVEDSGGRPIADPGKRCAQGNTFQYTPEDEREGFVFSAAELADCLRGLGATTYAVHEHPDTHFWPMQWRETGLALLASALLLVIARTRLARI</sequence>
<feature type="transmembrane region" description="Helical" evidence="1">
    <location>
        <begin position="72"/>
        <end position="90"/>
    </location>
</feature>
<protein>
    <recommendedName>
        <fullName evidence="4">ABC transporter permease</fullName>
    </recommendedName>
</protein>
<keyword evidence="3" id="KW-1185">Reference proteome</keyword>
<evidence type="ECO:0000313" key="2">
    <source>
        <dbReference type="EMBL" id="MBD8505405.1"/>
    </source>
</evidence>
<feature type="transmembrane region" description="Helical" evidence="1">
    <location>
        <begin position="153"/>
        <end position="171"/>
    </location>
</feature>
<accession>A0A927JA66</accession>
<reference evidence="2" key="1">
    <citation type="submission" date="2020-09" db="EMBL/GenBank/DDBJ databases">
        <title>Hoyosella lacisalsi sp. nov., a halotolerant actinobacterium isolated from soil of Lake Gudzhirganskoe.</title>
        <authorList>
            <person name="Yang Q."/>
            <person name="Guo P.Y."/>
            <person name="Liu S.W."/>
            <person name="Li F.N."/>
            <person name="Sun C.H."/>
        </authorList>
    </citation>
    <scope>NUCLEOTIDE SEQUENCE</scope>
    <source>
        <strain evidence="2">G463</strain>
    </source>
</reference>
<keyword evidence="1" id="KW-0472">Membrane</keyword>
<evidence type="ECO:0000313" key="3">
    <source>
        <dbReference type="Proteomes" id="UP000642993"/>
    </source>
</evidence>
<dbReference type="RefSeq" id="WP_192037846.1">
    <property type="nucleotide sequence ID" value="NZ_JACYWE010000001.1"/>
</dbReference>
<keyword evidence="1" id="KW-0812">Transmembrane</keyword>